<comment type="caution">
    <text evidence="1">The sequence shown here is derived from an EMBL/GenBank/DDBJ whole genome shotgun (WGS) entry which is preliminary data.</text>
</comment>
<evidence type="ECO:0000313" key="2">
    <source>
        <dbReference type="Proteomes" id="UP000886887"/>
    </source>
</evidence>
<evidence type="ECO:0000313" key="1">
    <source>
        <dbReference type="EMBL" id="HIQ71310.1"/>
    </source>
</evidence>
<keyword evidence="1" id="KW-0808">Transferase</keyword>
<gene>
    <name evidence="1" type="ORF">IAB73_03750</name>
</gene>
<dbReference type="EMBL" id="DVFJ01000009">
    <property type="protein sequence ID" value="HIQ71310.1"/>
    <property type="molecule type" value="Genomic_DNA"/>
</dbReference>
<reference evidence="1" key="1">
    <citation type="submission" date="2020-10" db="EMBL/GenBank/DDBJ databases">
        <authorList>
            <person name="Gilroy R."/>
        </authorList>
    </citation>
    <scope>NUCLEOTIDE SEQUENCE</scope>
    <source>
        <strain evidence="1">ChiSxjej2B14-6234</strain>
    </source>
</reference>
<sequence length="363" mass="41506">RDMFPFSVWVKLLRDVTAGEDEGTLLTDTSAGGIRQLRQAISDHLYQFRGMSIDPEQIVVGAGTEYLYGVLIQLLGRRWGYAVEDPGYLRLGKIYEKNDVVTHHIPMDQHGIIPEKLEESGAQILHITPSHHFPTGIVMPVSRRYEFLSWASKGADRYIIEDDYDCEFRLAGRPIPTLQSIDVMEKVIYINTFSKSLAPAFRISYLVLPKHLVTRFYDTLGFYSGTVSCLEQMTLARFLSEGYFEKHINRMRNHYRGVRDKLLAALRQSPLADKMKISAEQAGLHFLMELDTQRPDEDILRDAEKEDLRISFVSQYYVAAQDRRPHVLVMNYSGLEEGKIDQAVRRLCRAVLGENSALASAER</sequence>
<accession>A0A9D0ZB49</accession>
<name>A0A9D0ZB49_9FIRM</name>
<feature type="non-terminal residue" evidence="1">
    <location>
        <position position="1"/>
    </location>
</feature>
<dbReference type="InterPro" id="IPR015421">
    <property type="entry name" value="PyrdxlP-dep_Trfase_major"/>
</dbReference>
<dbReference type="Gene3D" id="3.40.640.10">
    <property type="entry name" value="Type I PLP-dependent aspartate aminotransferase-like (Major domain)"/>
    <property type="match status" value="1"/>
</dbReference>
<dbReference type="Proteomes" id="UP000886887">
    <property type="component" value="Unassembled WGS sequence"/>
</dbReference>
<proteinExistence type="predicted"/>
<dbReference type="GO" id="GO:0008483">
    <property type="term" value="F:transaminase activity"/>
    <property type="evidence" value="ECO:0007669"/>
    <property type="project" value="UniProtKB-KW"/>
</dbReference>
<dbReference type="InterPro" id="IPR015424">
    <property type="entry name" value="PyrdxlP-dep_Trfase"/>
</dbReference>
<protein>
    <submittedName>
        <fullName evidence="1">PLP-dependent aminotransferase family protein</fullName>
    </submittedName>
</protein>
<keyword evidence="1" id="KW-0032">Aminotransferase</keyword>
<dbReference type="PANTHER" id="PTHR46577:SF1">
    <property type="entry name" value="HTH-TYPE TRANSCRIPTIONAL REGULATORY PROTEIN GABR"/>
    <property type="match status" value="1"/>
</dbReference>
<dbReference type="CDD" id="cd00609">
    <property type="entry name" value="AAT_like"/>
    <property type="match status" value="1"/>
</dbReference>
<dbReference type="InterPro" id="IPR051446">
    <property type="entry name" value="HTH_trans_reg/aminotransferase"/>
</dbReference>
<dbReference type="SUPFAM" id="SSF53383">
    <property type="entry name" value="PLP-dependent transferases"/>
    <property type="match status" value="1"/>
</dbReference>
<reference evidence="1" key="2">
    <citation type="journal article" date="2021" name="PeerJ">
        <title>Extensive microbial diversity within the chicken gut microbiome revealed by metagenomics and culture.</title>
        <authorList>
            <person name="Gilroy R."/>
            <person name="Ravi A."/>
            <person name="Getino M."/>
            <person name="Pursley I."/>
            <person name="Horton D.L."/>
            <person name="Alikhan N.F."/>
            <person name="Baker D."/>
            <person name="Gharbi K."/>
            <person name="Hall N."/>
            <person name="Watson M."/>
            <person name="Adriaenssens E.M."/>
            <person name="Foster-Nyarko E."/>
            <person name="Jarju S."/>
            <person name="Secka A."/>
            <person name="Antonio M."/>
            <person name="Oren A."/>
            <person name="Chaudhuri R.R."/>
            <person name="La Ragione R."/>
            <person name="Hildebrand F."/>
            <person name="Pallen M.J."/>
        </authorList>
    </citation>
    <scope>NUCLEOTIDE SEQUENCE</scope>
    <source>
        <strain evidence="1">ChiSxjej2B14-6234</strain>
    </source>
</reference>
<dbReference type="PANTHER" id="PTHR46577">
    <property type="entry name" value="HTH-TYPE TRANSCRIPTIONAL REGULATORY PROTEIN GABR"/>
    <property type="match status" value="1"/>
</dbReference>
<organism evidence="1 2">
    <name type="scientific">Candidatus Onthenecus intestinigallinarum</name>
    <dbReference type="NCBI Taxonomy" id="2840875"/>
    <lineage>
        <taxon>Bacteria</taxon>
        <taxon>Bacillati</taxon>
        <taxon>Bacillota</taxon>
        <taxon>Clostridia</taxon>
        <taxon>Eubacteriales</taxon>
        <taxon>Candidatus Onthenecus</taxon>
    </lineage>
</organism>
<dbReference type="AlphaFoldDB" id="A0A9D0ZB49"/>